<comment type="similarity">
    <text evidence="2">Belongs to the tetraspanin (TM4SF) family.</text>
</comment>
<evidence type="ECO:0000256" key="4">
    <source>
        <dbReference type="ARBA" id="ARBA00022989"/>
    </source>
</evidence>
<dbReference type="AlphaFoldDB" id="A0A8T2K877"/>
<dbReference type="PANTHER" id="PTHR19282:SF456">
    <property type="entry name" value="CD63 MOLECULE"/>
    <property type="match status" value="1"/>
</dbReference>
<dbReference type="PANTHER" id="PTHR19282">
    <property type="entry name" value="TETRASPANIN"/>
    <property type="match status" value="1"/>
</dbReference>
<keyword evidence="4 7" id="KW-1133">Transmembrane helix</keyword>
<proteinExistence type="inferred from homology"/>
<dbReference type="Pfam" id="PF00335">
    <property type="entry name" value="Tetraspanin"/>
    <property type="match status" value="1"/>
</dbReference>
<keyword evidence="6" id="KW-0325">Glycoprotein</keyword>
<evidence type="ECO:0000256" key="7">
    <source>
        <dbReference type="SAM" id="Phobius"/>
    </source>
</evidence>
<accession>A0A8T2K877</accession>
<name>A0A8T2K877_9PIPI</name>
<keyword evidence="5 7" id="KW-0472">Membrane</keyword>
<evidence type="ECO:0000256" key="6">
    <source>
        <dbReference type="ARBA" id="ARBA00023180"/>
    </source>
</evidence>
<protein>
    <submittedName>
        <fullName evidence="8">Uncharacterized protein</fullName>
    </submittedName>
</protein>
<comment type="subcellular location">
    <subcellularLocation>
        <location evidence="1">Membrane</location>
        <topology evidence="1">Multi-pass membrane protein</topology>
    </subcellularLocation>
</comment>
<sequence length="136" mass="14871">MCSRKKIGSFCLIIYSIRQPVVEEGNNIIEFQLLLVEQVCGIALIALGIYVQIQLNHTLIMKNAASSGAPIVIIAVGVVIFLISFLGCCGALKENYCMVTTYYSKSLVYLPGFTTKQKDLPASTFIPIINSGSQFK</sequence>
<evidence type="ECO:0000256" key="1">
    <source>
        <dbReference type="ARBA" id="ARBA00004141"/>
    </source>
</evidence>
<dbReference type="GO" id="GO:0005886">
    <property type="term" value="C:plasma membrane"/>
    <property type="evidence" value="ECO:0007669"/>
    <property type="project" value="TreeGrafter"/>
</dbReference>
<evidence type="ECO:0000313" key="8">
    <source>
        <dbReference type="EMBL" id="KAG8452433.1"/>
    </source>
</evidence>
<evidence type="ECO:0000256" key="5">
    <source>
        <dbReference type="ARBA" id="ARBA00023136"/>
    </source>
</evidence>
<organism evidence="8 9">
    <name type="scientific">Hymenochirus boettgeri</name>
    <name type="common">Congo dwarf clawed frog</name>
    <dbReference type="NCBI Taxonomy" id="247094"/>
    <lineage>
        <taxon>Eukaryota</taxon>
        <taxon>Metazoa</taxon>
        <taxon>Chordata</taxon>
        <taxon>Craniata</taxon>
        <taxon>Vertebrata</taxon>
        <taxon>Euteleostomi</taxon>
        <taxon>Amphibia</taxon>
        <taxon>Batrachia</taxon>
        <taxon>Anura</taxon>
        <taxon>Pipoidea</taxon>
        <taxon>Pipidae</taxon>
        <taxon>Pipinae</taxon>
        <taxon>Hymenochirus</taxon>
    </lineage>
</organism>
<evidence type="ECO:0000256" key="2">
    <source>
        <dbReference type="ARBA" id="ARBA00006840"/>
    </source>
</evidence>
<dbReference type="PROSITE" id="PS00421">
    <property type="entry name" value="TM4_1"/>
    <property type="match status" value="1"/>
</dbReference>
<evidence type="ECO:0000256" key="3">
    <source>
        <dbReference type="ARBA" id="ARBA00022692"/>
    </source>
</evidence>
<dbReference type="InterPro" id="IPR018503">
    <property type="entry name" value="Tetraspanin_CS"/>
</dbReference>
<gene>
    <name evidence="8" type="ORF">GDO86_004291</name>
</gene>
<dbReference type="PRINTS" id="PR00259">
    <property type="entry name" value="TMFOUR"/>
</dbReference>
<dbReference type="GO" id="GO:1900746">
    <property type="term" value="P:regulation of vascular endothelial growth factor signaling pathway"/>
    <property type="evidence" value="ECO:0007669"/>
    <property type="project" value="TreeGrafter"/>
</dbReference>
<dbReference type="InterPro" id="IPR018499">
    <property type="entry name" value="Tetraspanin/Peripherin"/>
</dbReference>
<feature type="transmembrane region" description="Helical" evidence="7">
    <location>
        <begin position="34"/>
        <end position="53"/>
    </location>
</feature>
<keyword evidence="9" id="KW-1185">Reference proteome</keyword>
<dbReference type="EMBL" id="JAACNH010000002">
    <property type="protein sequence ID" value="KAG8452433.1"/>
    <property type="molecule type" value="Genomic_DNA"/>
</dbReference>
<keyword evidence="3 7" id="KW-0812">Transmembrane</keyword>
<reference evidence="8" key="1">
    <citation type="thesis" date="2020" institute="ProQuest LLC" country="789 East Eisenhower Parkway, Ann Arbor, MI, USA">
        <title>Comparative Genomics and Chromosome Evolution.</title>
        <authorList>
            <person name="Mudd A.B."/>
        </authorList>
    </citation>
    <scope>NUCLEOTIDE SEQUENCE</scope>
    <source>
        <strain evidence="8">Female2</strain>
        <tissue evidence="8">Blood</tissue>
    </source>
</reference>
<comment type="caution">
    <text evidence="8">The sequence shown here is derived from an EMBL/GenBank/DDBJ whole genome shotgun (WGS) entry which is preliminary data.</text>
</comment>
<dbReference type="OrthoDB" id="10033535at2759"/>
<evidence type="ECO:0000313" key="9">
    <source>
        <dbReference type="Proteomes" id="UP000812440"/>
    </source>
</evidence>
<dbReference type="Proteomes" id="UP000812440">
    <property type="component" value="Chromosome 2"/>
</dbReference>
<feature type="transmembrane region" description="Helical" evidence="7">
    <location>
        <begin position="65"/>
        <end position="87"/>
    </location>
</feature>